<sequence length="325" mass="36219">MWVKPIVKSVLTLQPGLSLRALKGRLRLAQHIARQWPALRPFLLRMTAALGEQGFQRLGVDSIGVVHWPYISRCWEAPERLEAVASHYEAVAQRFPQLLLLGRDEHLVLCDLGDLCAGSSLVLDRAIWFKREGELVLNLFQGELRVASLAFTLRQLDAGLCLFVGAVQGIHKGIDSETSLNIYRELTKDFEGLRPRSLLIEALKCMARHLGVEQIFVVGDEYRHHRHPYFGREKALDLGANYNVIWQENGATASSRPDFYSLPIAASTRAAEDIAAKKRAMYRRRQALLDELFARLQAALPGAASVPQSSLPDAQAANVSLQGGH</sequence>
<feature type="region of interest" description="Disordered" evidence="1">
    <location>
        <begin position="305"/>
        <end position="325"/>
    </location>
</feature>
<evidence type="ECO:0000256" key="1">
    <source>
        <dbReference type="SAM" id="MobiDB-lite"/>
    </source>
</evidence>
<evidence type="ECO:0000313" key="3">
    <source>
        <dbReference type="Proteomes" id="UP001380290"/>
    </source>
</evidence>
<accession>A0ABU8QR31</accession>
<organism evidence="2 3">
    <name type="scientific">Pseudomonas farsensis</name>
    <dbReference type="NCBI Taxonomy" id="2745492"/>
    <lineage>
        <taxon>Bacteria</taxon>
        <taxon>Pseudomonadati</taxon>
        <taxon>Pseudomonadota</taxon>
        <taxon>Gammaproteobacteria</taxon>
        <taxon>Pseudomonadales</taxon>
        <taxon>Pseudomonadaceae</taxon>
        <taxon>Pseudomonas</taxon>
    </lineage>
</organism>
<keyword evidence="3" id="KW-1185">Reference proteome</keyword>
<name>A0ABU8QR31_9PSED</name>
<dbReference type="Proteomes" id="UP001380290">
    <property type="component" value="Unassembled WGS sequence"/>
</dbReference>
<dbReference type="PANTHER" id="PTHR38785">
    <property type="entry name" value="HOMOLOG OF VIRK"/>
    <property type="match status" value="1"/>
</dbReference>
<dbReference type="EMBL" id="JBBHLC010000013">
    <property type="protein sequence ID" value="MEJ5863056.1"/>
    <property type="molecule type" value="Genomic_DNA"/>
</dbReference>
<evidence type="ECO:0000313" key="2">
    <source>
        <dbReference type="EMBL" id="MEJ5863056.1"/>
    </source>
</evidence>
<comment type="caution">
    <text evidence="2">The sequence shown here is derived from an EMBL/GenBank/DDBJ whole genome shotgun (WGS) entry which is preliminary data.</text>
</comment>
<dbReference type="Pfam" id="PF04393">
    <property type="entry name" value="DUF535"/>
    <property type="match status" value="1"/>
</dbReference>
<dbReference type="InterPro" id="IPR007488">
    <property type="entry name" value="DUF535"/>
</dbReference>
<gene>
    <name evidence="2" type="ORF">V7S98_07410</name>
</gene>
<reference evidence="2 3" key="1">
    <citation type="submission" date="2024-02" db="EMBL/GenBank/DDBJ databases">
        <title>Identification of pathogenicity and growth-promoting function of Pseudomonas putida variant.</title>
        <authorList>
            <person name="Sun J."/>
        </authorList>
    </citation>
    <scope>NUCLEOTIDE SEQUENCE [LARGE SCALE GENOMIC DNA]</scope>
    <source>
        <strain evidence="2 3">A03</strain>
    </source>
</reference>
<protein>
    <submittedName>
        <fullName evidence="2">DUF535 family protein</fullName>
    </submittedName>
</protein>
<dbReference type="RefSeq" id="WP_339598793.1">
    <property type="nucleotide sequence ID" value="NZ_JBBHLC010000013.1"/>
</dbReference>
<proteinExistence type="predicted"/>
<feature type="compositionally biased region" description="Polar residues" evidence="1">
    <location>
        <begin position="306"/>
        <end position="325"/>
    </location>
</feature>
<dbReference type="PANTHER" id="PTHR38785:SF1">
    <property type="entry name" value="HOMOLOG OF VIRK"/>
    <property type="match status" value="1"/>
</dbReference>